<proteinExistence type="predicted"/>
<dbReference type="Proteomes" id="UP000433101">
    <property type="component" value="Unassembled WGS sequence"/>
</dbReference>
<dbReference type="RefSeq" id="WP_160774965.1">
    <property type="nucleotide sequence ID" value="NZ_WUMV01000003.1"/>
</dbReference>
<organism evidence="2 3">
    <name type="scientific">Stappia sediminis</name>
    <dbReference type="NCBI Taxonomy" id="2692190"/>
    <lineage>
        <taxon>Bacteria</taxon>
        <taxon>Pseudomonadati</taxon>
        <taxon>Pseudomonadota</taxon>
        <taxon>Alphaproteobacteria</taxon>
        <taxon>Hyphomicrobiales</taxon>
        <taxon>Stappiaceae</taxon>
        <taxon>Stappia</taxon>
    </lineage>
</organism>
<evidence type="ECO:0000256" key="1">
    <source>
        <dbReference type="SAM" id="MobiDB-lite"/>
    </source>
</evidence>
<feature type="region of interest" description="Disordered" evidence="1">
    <location>
        <begin position="182"/>
        <end position="201"/>
    </location>
</feature>
<comment type="caution">
    <text evidence="2">The sequence shown here is derived from an EMBL/GenBank/DDBJ whole genome shotgun (WGS) entry which is preliminary data.</text>
</comment>
<dbReference type="Gene3D" id="3.40.630.40">
    <property type="entry name" value="Zn-dependent exopeptidases"/>
    <property type="match status" value="1"/>
</dbReference>
<feature type="compositionally biased region" description="Basic and acidic residues" evidence="1">
    <location>
        <begin position="182"/>
        <end position="200"/>
    </location>
</feature>
<keyword evidence="2" id="KW-0378">Hydrolase</keyword>
<protein>
    <submittedName>
        <fullName evidence="2">N-formylglutamate amidohydrolase</fullName>
    </submittedName>
</protein>
<dbReference type="Pfam" id="PF05013">
    <property type="entry name" value="FGase"/>
    <property type="match status" value="1"/>
</dbReference>
<accession>A0A7X3S7E4</accession>
<dbReference type="SUPFAM" id="SSF53187">
    <property type="entry name" value="Zn-dependent exopeptidases"/>
    <property type="match status" value="1"/>
</dbReference>
<sequence length="290" mass="32770">MTTAFPQSITRLLDVRLPDRLAAPLVFDSPHSGTLYPPDFTPCQPERRFRRAEDMYVDDLFAQVPQLGFPLLACLFPRIYCDVNRAADDIAPEALADGEAMTLVPTAKALLGKGTVWTRTPPDGAPLYDRQLTAREVRRRIKRCWRPYHDALAVLLDAASAEAQCVYHVNLHSMQTRANPMHEDKLGSRRPDMVVSDRKGTTCRPEFTQAAREILQDLGFEVKVNDPFKGAEIVRVSGRPEDGRHSLQLEINRGLYMNEETYERLPQYEETKAKLTEFASLLGNWVASQG</sequence>
<dbReference type="AlphaFoldDB" id="A0A7X3S7E4"/>
<evidence type="ECO:0000313" key="2">
    <source>
        <dbReference type="EMBL" id="MXN64708.1"/>
    </source>
</evidence>
<gene>
    <name evidence="2" type="ORF">GR183_07305</name>
</gene>
<reference evidence="2 3" key="1">
    <citation type="submission" date="2019-12" db="EMBL/GenBank/DDBJ databases">
        <authorList>
            <person name="Li M."/>
        </authorList>
    </citation>
    <scope>NUCLEOTIDE SEQUENCE [LARGE SCALE GENOMIC DNA]</scope>
    <source>
        <strain evidence="2 3">GBMRC 2046</strain>
    </source>
</reference>
<dbReference type="InterPro" id="IPR007709">
    <property type="entry name" value="N-FG_amidohydro"/>
</dbReference>
<dbReference type="GO" id="GO:0016787">
    <property type="term" value="F:hydrolase activity"/>
    <property type="evidence" value="ECO:0007669"/>
    <property type="project" value="UniProtKB-KW"/>
</dbReference>
<name>A0A7X3S7E4_9HYPH</name>
<keyword evidence="3" id="KW-1185">Reference proteome</keyword>
<dbReference type="EMBL" id="WUMV01000003">
    <property type="protein sequence ID" value="MXN64708.1"/>
    <property type="molecule type" value="Genomic_DNA"/>
</dbReference>
<evidence type="ECO:0000313" key="3">
    <source>
        <dbReference type="Proteomes" id="UP000433101"/>
    </source>
</evidence>